<dbReference type="SMART" id="SM00252">
    <property type="entry name" value="SH2"/>
    <property type="match status" value="1"/>
</dbReference>
<feature type="compositionally biased region" description="Polar residues" evidence="6">
    <location>
        <begin position="343"/>
        <end position="353"/>
    </location>
</feature>
<dbReference type="PANTHER" id="PTHR10155:SF5">
    <property type="entry name" value="SUPPRESSOR OF CYTOKINE SIGNALING 7"/>
    <property type="match status" value="1"/>
</dbReference>
<name>A0A0R3VVL1_TAEAS</name>
<dbReference type="Pfam" id="PF00017">
    <property type="entry name" value="SH2"/>
    <property type="match status" value="1"/>
</dbReference>
<feature type="compositionally biased region" description="Polar residues" evidence="6">
    <location>
        <begin position="189"/>
        <end position="205"/>
    </location>
</feature>
<dbReference type="InterPro" id="IPR036036">
    <property type="entry name" value="SOCS_box-like_dom_sf"/>
</dbReference>
<dbReference type="OrthoDB" id="5979828at2759"/>
<gene>
    <name evidence="9" type="ORF">TASK_LOCUS1430</name>
</gene>
<dbReference type="SUPFAM" id="SSF55550">
    <property type="entry name" value="SH2 domain"/>
    <property type="match status" value="1"/>
</dbReference>
<proteinExistence type="predicted"/>
<evidence type="ECO:0000256" key="1">
    <source>
        <dbReference type="ARBA" id="ARBA00022604"/>
    </source>
</evidence>
<keyword evidence="2" id="KW-0734">Signal transduction inhibitor</keyword>
<evidence type="ECO:0000256" key="5">
    <source>
        <dbReference type="PROSITE-ProRule" id="PRU00191"/>
    </source>
</evidence>
<dbReference type="Pfam" id="PF07525">
    <property type="entry name" value="SOCS_box"/>
    <property type="match status" value="1"/>
</dbReference>
<dbReference type="GO" id="GO:0035556">
    <property type="term" value="P:intracellular signal transduction"/>
    <property type="evidence" value="ECO:0007669"/>
    <property type="project" value="InterPro"/>
</dbReference>
<dbReference type="GO" id="GO:0046854">
    <property type="term" value="P:phosphatidylinositol phosphate biosynthetic process"/>
    <property type="evidence" value="ECO:0007669"/>
    <property type="project" value="TreeGrafter"/>
</dbReference>
<keyword evidence="10" id="KW-1185">Reference proteome</keyword>
<dbReference type="InterPro" id="IPR036860">
    <property type="entry name" value="SH2_dom_sf"/>
</dbReference>
<feature type="region of interest" description="Disordered" evidence="6">
    <location>
        <begin position="274"/>
        <end position="311"/>
    </location>
</feature>
<accession>A0A0R3VVL1</accession>
<sequence length="875" mass="95681">MSSAKAGTDPFTLAISTAVDAVTASPSVGDTTSTTPQIHVHHFHHQSCLHHPEVLCTSLPASVPVVSRSEDDYAVVLNSTNATRSPFRPTLQPVNNKLSTVIFTAPRKTVCTATIRHPSLASLVFHQPRNTHSLDPVIPSNSSFFNNATGTSPTFVSQTSSPHFFPRDQPGASVGGSSTSGPHTTPTSLYTQTISGQSVSQTNTPSRVVPVSFVPERAATLSPGDPSIYYRLATAGYNLQATTNDQQRGSLNVPDPTPAINLTDRLLRWFRAGETTGVGRDTSADNMQAQRRRSKSQPPQHQRRVQLMQIDPRCVQTALEVTSNNATKRNEPTQHQRPKALVSPTNGVCPTPSNRRRQLPPAPCTCSHHHQPQLHQTPQQVSLASPVDHQHRSRLPRWLLSCGPHQKHSLSPPPTCPPCVVPPPPPPRSTAVKLKPATRSVEVQTQPEAIPACCCASAGIEPAICGIDGLTGCCNGEHKQHIMLHHYHFHHYYHCEAQEPANAPTAANATTSTAVAVAEPVDSRPSSPLIKLSVTWPPNAAISVEEQGEVEGENGGEAPHLLTAEECHADEACVAVEQTVDGDPPAPVSDALRAIESAKVETPTGQPARPIFKVEEVETMNEEPPTRIPLNTQASVMDAYQTDQRRIFLQNINQLKRTGWYWGPLTIEEAELLLKDRPNGSFLVRDSGHELYILSVSFRAENRTYHTRIEHTGGKFGFAVQGDADTTSPSIAQFINHVIAESERGRTRFFLRQSALTTSANQQGGGGSADQSEDENHHVEARLLYPVSRFLVVHSLAHLCRFEILLKVRKDHIDLLPLPERLKKYLHERQYYTEFVQAYLESVGHLLPNNPITAEATNASMSEVAMEGDEIEDRV</sequence>
<organism evidence="11">
    <name type="scientific">Taenia asiatica</name>
    <name type="common">Asian tapeworm</name>
    <dbReference type="NCBI Taxonomy" id="60517"/>
    <lineage>
        <taxon>Eukaryota</taxon>
        <taxon>Metazoa</taxon>
        <taxon>Spiralia</taxon>
        <taxon>Lophotrochozoa</taxon>
        <taxon>Platyhelminthes</taxon>
        <taxon>Cestoda</taxon>
        <taxon>Eucestoda</taxon>
        <taxon>Cyclophyllidea</taxon>
        <taxon>Taeniidae</taxon>
        <taxon>Taenia</taxon>
    </lineage>
</organism>
<dbReference type="PROSITE" id="PS50225">
    <property type="entry name" value="SOCS"/>
    <property type="match status" value="1"/>
</dbReference>
<dbReference type="GO" id="GO:0046935">
    <property type="term" value="F:1-phosphatidylinositol-3-kinase regulator activity"/>
    <property type="evidence" value="ECO:0007669"/>
    <property type="project" value="TreeGrafter"/>
</dbReference>
<evidence type="ECO:0000313" key="9">
    <source>
        <dbReference type="EMBL" id="VDK23034.1"/>
    </source>
</evidence>
<dbReference type="Gene3D" id="3.30.505.10">
    <property type="entry name" value="SH2 domain"/>
    <property type="match status" value="1"/>
</dbReference>
<feature type="region of interest" description="Disordered" evidence="6">
    <location>
        <begin position="155"/>
        <end position="205"/>
    </location>
</feature>
<dbReference type="InterPro" id="IPR000980">
    <property type="entry name" value="SH2"/>
</dbReference>
<dbReference type="GO" id="GO:0009968">
    <property type="term" value="P:negative regulation of signal transduction"/>
    <property type="evidence" value="ECO:0007669"/>
    <property type="project" value="UniProtKB-KW"/>
</dbReference>
<dbReference type="PANTHER" id="PTHR10155">
    <property type="entry name" value="PHOSPHATIDYLINOSITOL 3-KINASE REGULATORY SUBUNIT"/>
    <property type="match status" value="1"/>
</dbReference>
<dbReference type="SUPFAM" id="SSF158235">
    <property type="entry name" value="SOCS box-like"/>
    <property type="match status" value="1"/>
</dbReference>
<dbReference type="WBParaSite" id="TASK_0000142901-mRNA-1">
    <property type="protein sequence ID" value="TASK_0000142901-mRNA-1"/>
    <property type="gene ID" value="TASK_0000142901"/>
</dbReference>
<dbReference type="SMART" id="SM00969">
    <property type="entry name" value="SOCS_box"/>
    <property type="match status" value="1"/>
</dbReference>
<dbReference type="GO" id="GO:0005942">
    <property type="term" value="C:phosphatidylinositol 3-kinase complex"/>
    <property type="evidence" value="ECO:0007669"/>
    <property type="project" value="TreeGrafter"/>
</dbReference>
<feature type="domain" description="SH2" evidence="7">
    <location>
        <begin position="660"/>
        <end position="737"/>
    </location>
</feature>
<dbReference type="SMART" id="SM00253">
    <property type="entry name" value="SOCS"/>
    <property type="match status" value="1"/>
</dbReference>
<evidence type="ECO:0000256" key="6">
    <source>
        <dbReference type="SAM" id="MobiDB-lite"/>
    </source>
</evidence>
<protein>
    <submittedName>
        <fullName evidence="11">SH2 domain-containing protein</fullName>
    </submittedName>
</protein>
<dbReference type="PROSITE" id="PS50001">
    <property type="entry name" value="SH2"/>
    <property type="match status" value="1"/>
</dbReference>
<dbReference type="AlphaFoldDB" id="A0A0R3VVL1"/>
<evidence type="ECO:0000259" key="8">
    <source>
        <dbReference type="PROSITE" id="PS50225"/>
    </source>
</evidence>
<dbReference type="Proteomes" id="UP000282613">
    <property type="component" value="Unassembled WGS sequence"/>
</dbReference>
<evidence type="ECO:0000256" key="4">
    <source>
        <dbReference type="ARBA" id="ARBA00022999"/>
    </source>
</evidence>
<evidence type="ECO:0000313" key="10">
    <source>
        <dbReference type="Proteomes" id="UP000282613"/>
    </source>
</evidence>
<dbReference type="InterPro" id="IPR001496">
    <property type="entry name" value="SOCS_box"/>
</dbReference>
<evidence type="ECO:0000256" key="3">
    <source>
        <dbReference type="ARBA" id="ARBA00022786"/>
    </source>
</evidence>
<reference evidence="11" key="1">
    <citation type="submission" date="2017-02" db="UniProtKB">
        <authorList>
            <consortium name="WormBaseParasite"/>
        </authorList>
    </citation>
    <scope>IDENTIFICATION</scope>
</reference>
<reference evidence="9 10" key="2">
    <citation type="submission" date="2018-11" db="EMBL/GenBank/DDBJ databases">
        <authorList>
            <consortium name="Pathogen Informatics"/>
        </authorList>
    </citation>
    <scope>NUCLEOTIDE SEQUENCE [LARGE SCALE GENOMIC DNA]</scope>
</reference>
<evidence type="ECO:0000256" key="2">
    <source>
        <dbReference type="ARBA" id="ARBA00022700"/>
    </source>
</evidence>
<keyword evidence="3" id="KW-0833">Ubl conjugation pathway</keyword>
<keyword evidence="4 5" id="KW-0727">SH2 domain</keyword>
<dbReference type="EMBL" id="UYRS01000367">
    <property type="protein sequence ID" value="VDK23034.1"/>
    <property type="molecule type" value="Genomic_DNA"/>
</dbReference>
<feature type="domain" description="SOCS box" evidence="8">
    <location>
        <begin position="782"/>
        <end position="832"/>
    </location>
</feature>
<evidence type="ECO:0000313" key="11">
    <source>
        <dbReference type="WBParaSite" id="TASK_0000142901-mRNA-1"/>
    </source>
</evidence>
<feature type="compositionally biased region" description="Low complexity" evidence="6">
    <location>
        <begin position="175"/>
        <end position="188"/>
    </location>
</feature>
<keyword evidence="1" id="KW-0341">Growth regulation</keyword>
<feature type="region of interest" description="Disordered" evidence="6">
    <location>
        <begin position="323"/>
        <end position="390"/>
    </location>
</feature>
<evidence type="ECO:0000259" key="7">
    <source>
        <dbReference type="PROSITE" id="PS50001"/>
    </source>
</evidence>
<dbReference type="STRING" id="60517.A0A0R3VVL1"/>